<dbReference type="InterPro" id="IPR015242">
    <property type="entry name" value="Ydc2_cat"/>
</dbReference>
<gene>
    <name evidence="2" type="ORF">PACTADRAFT_76741</name>
</gene>
<dbReference type="PANTHER" id="PTHR28072:SF1">
    <property type="entry name" value="CRUCIFORM CUTTING ENDONUCLEASE 1, MITOCHONDRIAL-RELATED"/>
    <property type="match status" value="1"/>
</dbReference>
<dbReference type="GO" id="GO:0070336">
    <property type="term" value="F:flap-structured DNA binding"/>
    <property type="evidence" value="ECO:0007669"/>
    <property type="project" value="TreeGrafter"/>
</dbReference>
<dbReference type="OrthoDB" id="5552842at2759"/>
<evidence type="ECO:0000313" key="2">
    <source>
        <dbReference type="EMBL" id="ODV94106.1"/>
    </source>
</evidence>
<protein>
    <recommendedName>
        <fullName evidence="1">Mitochondrial resolvase Ydc2 catalytic domain-containing protein</fullName>
    </recommendedName>
</protein>
<organism evidence="2 3">
    <name type="scientific">Pachysolen tannophilus NRRL Y-2460</name>
    <dbReference type="NCBI Taxonomy" id="669874"/>
    <lineage>
        <taxon>Eukaryota</taxon>
        <taxon>Fungi</taxon>
        <taxon>Dikarya</taxon>
        <taxon>Ascomycota</taxon>
        <taxon>Saccharomycotina</taxon>
        <taxon>Pichiomycetes</taxon>
        <taxon>Pachysolenaceae</taxon>
        <taxon>Pachysolen</taxon>
    </lineage>
</organism>
<dbReference type="GO" id="GO:0004520">
    <property type="term" value="F:DNA endonuclease activity"/>
    <property type="evidence" value="ECO:0007669"/>
    <property type="project" value="TreeGrafter"/>
</dbReference>
<evidence type="ECO:0000259" key="1">
    <source>
        <dbReference type="Pfam" id="PF09159"/>
    </source>
</evidence>
<dbReference type="Proteomes" id="UP000094236">
    <property type="component" value="Unassembled WGS sequence"/>
</dbReference>
<dbReference type="GO" id="GO:0005739">
    <property type="term" value="C:mitochondrion"/>
    <property type="evidence" value="ECO:0007669"/>
    <property type="project" value="TreeGrafter"/>
</dbReference>
<dbReference type="AlphaFoldDB" id="A0A1E4TQR6"/>
<evidence type="ECO:0000313" key="3">
    <source>
        <dbReference type="Proteomes" id="UP000094236"/>
    </source>
</evidence>
<dbReference type="GO" id="GO:0000403">
    <property type="term" value="F:Y-form DNA binding"/>
    <property type="evidence" value="ECO:0007669"/>
    <property type="project" value="TreeGrafter"/>
</dbReference>
<dbReference type="GO" id="GO:0000402">
    <property type="term" value="F:crossed form four-way junction DNA binding"/>
    <property type="evidence" value="ECO:0007669"/>
    <property type="project" value="TreeGrafter"/>
</dbReference>
<dbReference type="Gene3D" id="3.30.420.10">
    <property type="entry name" value="Ribonuclease H-like superfamily/Ribonuclease H"/>
    <property type="match status" value="1"/>
</dbReference>
<keyword evidence="3" id="KW-1185">Reference proteome</keyword>
<dbReference type="InterPro" id="IPR012337">
    <property type="entry name" value="RNaseH-like_sf"/>
</dbReference>
<dbReference type="PANTHER" id="PTHR28072">
    <property type="entry name" value="CRUCIFORM CUTTING ENDONUCLEASE 1, MITOCHONDRIAL-RELATED"/>
    <property type="match status" value="1"/>
</dbReference>
<dbReference type="STRING" id="669874.A0A1E4TQR6"/>
<name>A0A1E4TQR6_PACTA</name>
<dbReference type="EMBL" id="KV454016">
    <property type="protein sequence ID" value="ODV94106.1"/>
    <property type="molecule type" value="Genomic_DNA"/>
</dbReference>
<proteinExistence type="predicted"/>
<dbReference type="CDD" id="cd16963">
    <property type="entry name" value="CCE1"/>
    <property type="match status" value="1"/>
</dbReference>
<dbReference type="Pfam" id="PF09159">
    <property type="entry name" value="Ydc2-catalyt"/>
    <property type="match status" value="1"/>
</dbReference>
<dbReference type="SUPFAM" id="SSF53098">
    <property type="entry name" value="Ribonuclease H-like"/>
    <property type="match status" value="1"/>
</dbReference>
<feature type="domain" description="Mitochondrial resolvase Ydc2 catalytic" evidence="1">
    <location>
        <begin position="75"/>
        <end position="358"/>
    </location>
</feature>
<reference evidence="3" key="1">
    <citation type="submission" date="2016-05" db="EMBL/GenBank/DDBJ databases">
        <title>Comparative genomics of biotechnologically important yeasts.</title>
        <authorList>
            <consortium name="DOE Joint Genome Institute"/>
            <person name="Riley R."/>
            <person name="Haridas S."/>
            <person name="Wolfe K.H."/>
            <person name="Lopes M.R."/>
            <person name="Hittinger C.T."/>
            <person name="Goker M."/>
            <person name="Salamov A."/>
            <person name="Wisecaver J."/>
            <person name="Long T.M."/>
            <person name="Aerts A.L."/>
            <person name="Barry K."/>
            <person name="Choi C."/>
            <person name="Clum A."/>
            <person name="Coughlan A.Y."/>
            <person name="Deshpande S."/>
            <person name="Douglass A.P."/>
            <person name="Hanson S.J."/>
            <person name="Klenk H.-P."/>
            <person name="Labutti K."/>
            <person name="Lapidus A."/>
            <person name="Lindquist E."/>
            <person name="Lipzen A."/>
            <person name="Meier-Kolthoff J.P."/>
            <person name="Ohm R.A."/>
            <person name="Otillar R.P."/>
            <person name="Pangilinan J."/>
            <person name="Peng Y."/>
            <person name="Rokas A."/>
            <person name="Rosa C.A."/>
            <person name="Scheuner C."/>
            <person name="Sibirny A.A."/>
            <person name="Slot J.C."/>
            <person name="Stielow J.B."/>
            <person name="Sun H."/>
            <person name="Kurtzman C.P."/>
            <person name="Blackwell M."/>
            <person name="Grigoriev I.V."/>
            <person name="Jeffries T.W."/>
        </authorList>
    </citation>
    <scope>NUCLEOTIDE SEQUENCE [LARGE SCALE GENOMIC DNA]</scope>
    <source>
        <strain evidence="3">NRRL Y-2460</strain>
    </source>
</reference>
<accession>A0A1E4TQR6</accession>
<dbReference type="InterPro" id="IPR039197">
    <property type="entry name" value="Mrs1/Cce1"/>
</dbReference>
<sequence length="391" mass="44403">MKSISDTLKQLALQKKLTNNVLMSICRNCGFQISTAASKARLIENVASSLETKSLIFNPLKSVKNNGHGDDNFKILSIDMGIKHFAYCKISIKKSQSFKGKPVIDEWNKMNLINWSSSVIPSGATGTLEFTPLNYSKLSNELIFELIYSNGYNPDLILIERQRFRTMGNSNVLENILKSNILENMLFSSLTTLNRYDSTKFQSLLVSSSPLTMTNYWVNYKTMAVNNGKKIDENINSPPNNAENSKKIRIKLVSNWITNNINKDFDRTPITLNNKNLEKETATSNIHLQKILDIKSDSRKLYEFMNFLKKPHSSITNASNSNSRVVQKLLEKEKGDDLADCLLHGLSWFNFEKNKDTIYKTLTGDPASLIEVLNQIEKTHLREIELSLLSN</sequence>
<dbReference type="InterPro" id="IPR036397">
    <property type="entry name" value="RNaseH_sf"/>
</dbReference>